<evidence type="ECO:0000256" key="1">
    <source>
        <dbReference type="SAM" id="SignalP"/>
    </source>
</evidence>
<feature type="signal peptide" evidence="1">
    <location>
        <begin position="1"/>
        <end position="18"/>
    </location>
</feature>
<reference evidence="2 3" key="1">
    <citation type="submission" date="2019-03" db="EMBL/GenBank/DDBJ databases">
        <title>Genomic Encyclopedia of Type Strains, Phase III (KMG-III): the genomes of soil and plant-associated and newly described type strains.</title>
        <authorList>
            <person name="Whitman W."/>
        </authorList>
    </citation>
    <scope>NUCLEOTIDE SEQUENCE [LARGE SCALE GENOMIC DNA]</scope>
    <source>
        <strain evidence="2 3">CGMCC 1.12802</strain>
    </source>
</reference>
<evidence type="ECO:0000313" key="3">
    <source>
        <dbReference type="Proteomes" id="UP000295313"/>
    </source>
</evidence>
<keyword evidence="3" id="KW-1185">Reference proteome</keyword>
<accession>A0A4R8I706</accession>
<sequence length="250" mass="28950">MKYKILILLLLIFNLSFAQNDLDKTEIENIQKLINLFKTKNIDGISKVITYPLNREYPIPPVKNEADLKKRFNQIFDKTIVDEISNSKIDQWSEVGWHGIMLNNGNLWIESDGKIKALNYQSHFELTQKKNLISNDKSKLHSSLKTFKSPTYKIQTKSYLIRIDELANEKYRYASWKIGKSENSKPDLILTNGTIRMEGSGGNHTIIFKKGEYNYEIYRGIIGEKDAPEISLTVEKNNKQILYQAGKLLE</sequence>
<feature type="chain" id="PRO_5020433523" evidence="1">
    <location>
        <begin position="19"/>
        <end position="250"/>
    </location>
</feature>
<proteinExistence type="predicted"/>
<keyword evidence="1" id="KW-0732">Signal</keyword>
<dbReference type="AlphaFoldDB" id="A0A4R8I706"/>
<comment type="caution">
    <text evidence="2">The sequence shown here is derived from an EMBL/GenBank/DDBJ whole genome shotgun (WGS) entry which is preliminary data.</text>
</comment>
<evidence type="ECO:0000313" key="2">
    <source>
        <dbReference type="EMBL" id="TDX84767.1"/>
    </source>
</evidence>
<dbReference type="Proteomes" id="UP000295313">
    <property type="component" value="Unassembled WGS sequence"/>
</dbReference>
<dbReference type="RefSeq" id="WP_246022202.1">
    <property type="nucleotide sequence ID" value="NZ_SOEO01000002.1"/>
</dbReference>
<dbReference type="EMBL" id="SOEO01000002">
    <property type="protein sequence ID" value="TDX84767.1"/>
    <property type="molecule type" value="Genomic_DNA"/>
</dbReference>
<organism evidence="2 3">
    <name type="scientific">Epilithonimonas xixisoli</name>
    <dbReference type="NCBI Taxonomy" id="1476462"/>
    <lineage>
        <taxon>Bacteria</taxon>
        <taxon>Pseudomonadati</taxon>
        <taxon>Bacteroidota</taxon>
        <taxon>Flavobacteriia</taxon>
        <taxon>Flavobacteriales</taxon>
        <taxon>Weeksellaceae</taxon>
        <taxon>Chryseobacterium group</taxon>
        <taxon>Epilithonimonas</taxon>
    </lineage>
</organism>
<name>A0A4R8I706_9FLAO</name>
<protein>
    <submittedName>
        <fullName evidence="2">Uncharacterized protein</fullName>
    </submittedName>
</protein>
<gene>
    <name evidence="2" type="ORF">B0I22_2402</name>
</gene>